<dbReference type="AlphaFoldDB" id="A0A540VM03"/>
<feature type="binding site" evidence="13">
    <location>
        <position position="264"/>
    </location>
    <ligand>
        <name>L-serine</name>
        <dbReference type="ChEBI" id="CHEBI:33384"/>
    </ligand>
</feature>
<dbReference type="HAMAP" id="MF_00176">
    <property type="entry name" value="Ser_tRNA_synth_type1"/>
    <property type="match status" value="1"/>
</dbReference>
<evidence type="ECO:0000256" key="10">
    <source>
        <dbReference type="ARBA" id="ARBA00047929"/>
    </source>
</evidence>
<feature type="binding site" evidence="12 14">
    <location>
        <begin position="264"/>
        <end position="266"/>
    </location>
    <ligand>
        <name>ATP</name>
        <dbReference type="ChEBI" id="CHEBI:30616"/>
    </ligand>
</feature>
<keyword evidence="9 12" id="KW-0030">Aminoacyl-tRNA synthetase</keyword>
<accession>A0A540VM03</accession>
<keyword evidence="4 12" id="KW-0963">Cytoplasm</keyword>
<feature type="binding site" evidence="12">
    <location>
        <position position="280"/>
    </location>
    <ligand>
        <name>ATP</name>
        <dbReference type="ChEBI" id="CHEBI:30616"/>
    </ligand>
</feature>
<comment type="pathway">
    <text evidence="2 12">Aminoacyl-tRNA biosynthesis; selenocysteinyl-tRNA(Sec) biosynthesis; L-seryl-tRNA(Sec) from L-serine and tRNA(Sec): step 1/1.</text>
</comment>
<dbReference type="InterPro" id="IPR002317">
    <property type="entry name" value="Ser-tRNA-ligase_type_1"/>
</dbReference>
<keyword evidence="8 12" id="KW-0648">Protein biosynthesis</keyword>
<keyword evidence="15" id="KW-0175">Coiled coil</keyword>
<comment type="domain">
    <text evidence="12">Consists of two distinct domains, a catalytic core and a N-terminal extension that is involved in tRNA binding.</text>
</comment>
<evidence type="ECO:0000256" key="14">
    <source>
        <dbReference type="PIRSR" id="PIRSR001529-2"/>
    </source>
</evidence>
<evidence type="ECO:0000256" key="12">
    <source>
        <dbReference type="HAMAP-Rule" id="MF_00176"/>
    </source>
</evidence>
<protein>
    <recommendedName>
        <fullName evidence="12">Serine--tRNA ligase</fullName>
        <ecNumber evidence="12">6.1.1.11</ecNumber>
    </recommendedName>
    <alternativeName>
        <fullName evidence="12">Seryl-tRNA synthetase</fullName>
        <shortName evidence="12">SerRS</shortName>
    </alternativeName>
    <alternativeName>
        <fullName evidence="12">Seryl-tRNA(Ser/Sec) synthetase</fullName>
    </alternativeName>
</protein>
<evidence type="ECO:0000256" key="8">
    <source>
        <dbReference type="ARBA" id="ARBA00022917"/>
    </source>
</evidence>
<proteinExistence type="inferred from homology"/>
<keyword evidence="18" id="KW-1185">Reference proteome</keyword>
<comment type="function">
    <text evidence="12">Catalyzes the attachment of serine to tRNA(Ser). Is also able to aminoacylate tRNA(Sec) with serine, to form the misacylated tRNA L-seryl-tRNA(Sec), which will be further converted into selenocysteinyl-tRNA(Sec).</text>
</comment>
<keyword evidence="5 12" id="KW-0436">Ligase</keyword>
<comment type="subcellular location">
    <subcellularLocation>
        <location evidence="1 12">Cytoplasm</location>
    </subcellularLocation>
</comment>
<dbReference type="CDD" id="cd00770">
    <property type="entry name" value="SerRS_core"/>
    <property type="match status" value="1"/>
</dbReference>
<dbReference type="Proteomes" id="UP000317371">
    <property type="component" value="Unassembled WGS sequence"/>
</dbReference>
<evidence type="ECO:0000256" key="5">
    <source>
        <dbReference type="ARBA" id="ARBA00022598"/>
    </source>
</evidence>
<evidence type="ECO:0000256" key="4">
    <source>
        <dbReference type="ARBA" id="ARBA00022490"/>
    </source>
</evidence>
<dbReference type="GO" id="GO:0005737">
    <property type="term" value="C:cytoplasm"/>
    <property type="evidence" value="ECO:0007669"/>
    <property type="project" value="UniProtKB-SubCell"/>
</dbReference>
<evidence type="ECO:0000256" key="13">
    <source>
        <dbReference type="PIRSR" id="PIRSR001529-1"/>
    </source>
</evidence>
<evidence type="ECO:0000256" key="3">
    <source>
        <dbReference type="ARBA" id="ARBA00010728"/>
    </source>
</evidence>
<evidence type="ECO:0000256" key="2">
    <source>
        <dbReference type="ARBA" id="ARBA00005045"/>
    </source>
</evidence>
<dbReference type="PIRSF" id="PIRSF001529">
    <property type="entry name" value="Ser-tRNA-synth_IIa"/>
    <property type="match status" value="1"/>
</dbReference>
<evidence type="ECO:0000256" key="1">
    <source>
        <dbReference type="ARBA" id="ARBA00004496"/>
    </source>
</evidence>
<gene>
    <name evidence="12 17" type="primary">serS</name>
    <name evidence="17" type="ORF">FKZ61_02370</name>
</gene>
<dbReference type="InterPro" id="IPR045864">
    <property type="entry name" value="aa-tRNA-synth_II/BPL/LPL"/>
</dbReference>
<dbReference type="GO" id="GO:0016260">
    <property type="term" value="P:selenocysteine biosynthetic process"/>
    <property type="evidence" value="ECO:0007669"/>
    <property type="project" value="UniProtKB-UniRule"/>
</dbReference>
<evidence type="ECO:0000256" key="9">
    <source>
        <dbReference type="ARBA" id="ARBA00023146"/>
    </source>
</evidence>
<comment type="similarity">
    <text evidence="3 12">Belongs to the class-II aminoacyl-tRNA synthetase family. Type-1 seryl-tRNA synthetase subfamily.</text>
</comment>
<comment type="catalytic activity">
    <reaction evidence="10 12">
        <text>tRNA(Sec) + L-serine + ATP = L-seryl-tRNA(Sec) + AMP + diphosphate + H(+)</text>
        <dbReference type="Rhea" id="RHEA:42580"/>
        <dbReference type="Rhea" id="RHEA-COMP:9742"/>
        <dbReference type="Rhea" id="RHEA-COMP:10128"/>
        <dbReference type="ChEBI" id="CHEBI:15378"/>
        <dbReference type="ChEBI" id="CHEBI:30616"/>
        <dbReference type="ChEBI" id="CHEBI:33019"/>
        <dbReference type="ChEBI" id="CHEBI:33384"/>
        <dbReference type="ChEBI" id="CHEBI:78442"/>
        <dbReference type="ChEBI" id="CHEBI:78533"/>
        <dbReference type="ChEBI" id="CHEBI:456215"/>
        <dbReference type="EC" id="6.1.1.11"/>
    </reaction>
</comment>
<name>A0A540VM03_9CHLR</name>
<dbReference type="InterPro" id="IPR010978">
    <property type="entry name" value="tRNA-bd_arm"/>
</dbReference>
<dbReference type="InterPro" id="IPR002314">
    <property type="entry name" value="aa-tRNA-synt_IIb"/>
</dbReference>
<dbReference type="Gene3D" id="1.10.287.40">
    <property type="entry name" value="Serine-tRNA synthetase, tRNA binding domain"/>
    <property type="match status" value="1"/>
</dbReference>
<feature type="binding site" evidence="13">
    <location>
        <position position="385"/>
    </location>
    <ligand>
        <name>L-serine</name>
        <dbReference type="ChEBI" id="CHEBI:33384"/>
    </ligand>
</feature>
<dbReference type="InParanoid" id="A0A540VM03"/>
<feature type="domain" description="Aminoacyl-transfer RNA synthetases class-II family profile" evidence="16">
    <location>
        <begin position="141"/>
        <end position="412"/>
    </location>
</feature>
<comment type="catalytic activity">
    <reaction evidence="11 12">
        <text>tRNA(Ser) + L-serine + ATP = L-seryl-tRNA(Ser) + AMP + diphosphate + H(+)</text>
        <dbReference type="Rhea" id="RHEA:12292"/>
        <dbReference type="Rhea" id="RHEA-COMP:9669"/>
        <dbReference type="Rhea" id="RHEA-COMP:9703"/>
        <dbReference type="ChEBI" id="CHEBI:15378"/>
        <dbReference type="ChEBI" id="CHEBI:30616"/>
        <dbReference type="ChEBI" id="CHEBI:33019"/>
        <dbReference type="ChEBI" id="CHEBI:33384"/>
        <dbReference type="ChEBI" id="CHEBI:78442"/>
        <dbReference type="ChEBI" id="CHEBI:78533"/>
        <dbReference type="ChEBI" id="CHEBI:456215"/>
        <dbReference type="EC" id="6.1.1.11"/>
    </reaction>
</comment>
<dbReference type="InterPro" id="IPR033729">
    <property type="entry name" value="SerRS_core"/>
</dbReference>
<dbReference type="InterPro" id="IPR006195">
    <property type="entry name" value="aa-tRNA-synth_II"/>
</dbReference>
<dbReference type="EMBL" id="VIGC01000002">
    <property type="protein sequence ID" value="TQE97778.1"/>
    <property type="molecule type" value="Genomic_DNA"/>
</dbReference>
<feature type="binding site" evidence="12">
    <location>
        <begin position="233"/>
        <end position="235"/>
    </location>
    <ligand>
        <name>L-serine</name>
        <dbReference type="ChEBI" id="CHEBI:33384"/>
    </ligand>
</feature>
<dbReference type="SUPFAM" id="SSF46589">
    <property type="entry name" value="tRNA-binding arm"/>
    <property type="match status" value="1"/>
</dbReference>
<dbReference type="SUPFAM" id="SSF55681">
    <property type="entry name" value="Class II aaRS and biotin synthetases"/>
    <property type="match status" value="1"/>
</dbReference>
<feature type="binding site" evidence="12">
    <location>
        <position position="387"/>
    </location>
    <ligand>
        <name>L-serine</name>
        <dbReference type="ChEBI" id="CHEBI:33384"/>
    </ligand>
</feature>
<dbReference type="GO" id="GO:0005524">
    <property type="term" value="F:ATP binding"/>
    <property type="evidence" value="ECO:0007669"/>
    <property type="project" value="UniProtKB-UniRule"/>
</dbReference>
<feature type="binding site" evidence="12 14">
    <location>
        <begin position="351"/>
        <end position="354"/>
    </location>
    <ligand>
        <name>ATP</name>
        <dbReference type="ChEBI" id="CHEBI:30616"/>
    </ligand>
</feature>
<dbReference type="Pfam" id="PF02403">
    <property type="entry name" value="Seryl_tRNA_N"/>
    <property type="match status" value="1"/>
</dbReference>
<evidence type="ECO:0000259" key="16">
    <source>
        <dbReference type="PROSITE" id="PS50862"/>
    </source>
</evidence>
<evidence type="ECO:0000256" key="6">
    <source>
        <dbReference type="ARBA" id="ARBA00022741"/>
    </source>
</evidence>
<keyword evidence="6 12" id="KW-0547">Nucleotide-binding</keyword>
<evidence type="ECO:0000313" key="18">
    <source>
        <dbReference type="Proteomes" id="UP000317371"/>
    </source>
</evidence>
<keyword evidence="7 12" id="KW-0067">ATP-binding</keyword>
<dbReference type="PANTHER" id="PTHR43697:SF1">
    <property type="entry name" value="SERINE--TRNA LIGASE"/>
    <property type="match status" value="1"/>
</dbReference>
<feature type="coiled-coil region" evidence="15">
    <location>
        <begin position="31"/>
        <end position="105"/>
    </location>
</feature>
<dbReference type="NCBIfam" id="TIGR00414">
    <property type="entry name" value="serS"/>
    <property type="match status" value="1"/>
</dbReference>
<dbReference type="OrthoDB" id="9804647at2"/>
<dbReference type="EC" id="6.1.1.11" evidence="12"/>
<evidence type="ECO:0000256" key="15">
    <source>
        <dbReference type="SAM" id="Coils"/>
    </source>
</evidence>
<organism evidence="17 18">
    <name type="scientific">Litorilinea aerophila</name>
    <dbReference type="NCBI Taxonomy" id="1204385"/>
    <lineage>
        <taxon>Bacteria</taxon>
        <taxon>Bacillati</taxon>
        <taxon>Chloroflexota</taxon>
        <taxon>Caldilineae</taxon>
        <taxon>Caldilineales</taxon>
        <taxon>Caldilineaceae</taxon>
        <taxon>Litorilinea</taxon>
    </lineage>
</organism>
<evidence type="ECO:0000313" key="17">
    <source>
        <dbReference type="EMBL" id="TQE97778.1"/>
    </source>
</evidence>
<dbReference type="PROSITE" id="PS50862">
    <property type="entry name" value="AA_TRNA_LIGASE_II"/>
    <property type="match status" value="1"/>
</dbReference>
<comment type="caution">
    <text evidence="17">The sequence shown here is derived from an EMBL/GenBank/DDBJ whole genome shotgun (WGS) entry which is preliminary data.</text>
</comment>
<dbReference type="InterPro" id="IPR042103">
    <property type="entry name" value="SerRS_1_N_sf"/>
</dbReference>
<reference evidence="17 18" key="1">
    <citation type="submission" date="2019-06" db="EMBL/GenBank/DDBJ databases">
        <title>Genome sequence of Litorilinea aerophila BAA-2444.</title>
        <authorList>
            <person name="Maclea K.S."/>
            <person name="Maurais E.G."/>
            <person name="Iannazzi L.C."/>
        </authorList>
    </citation>
    <scope>NUCLEOTIDE SEQUENCE [LARGE SCALE GENOMIC DNA]</scope>
    <source>
        <strain evidence="17 18">ATCC BAA-2444</strain>
    </source>
</reference>
<dbReference type="RefSeq" id="WP_141608505.1">
    <property type="nucleotide sequence ID" value="NZ_VIGC02000002.1"/>
</dbReference>
<feature type="binding site" evidence="13">
    <location>
        <position position="233"/>
    </location>
    <ligand>
        <name>L-serine</name>
        <dbReference type="ChEBI" id="CHEBI:33384"/>
    </ligand>
</feature>
<dbReference type="Pfam" id="PF00587">
    <property type="entry name" value="tRNA-synt_2b"/>
    <property type="match status" value="1"/>
</dbReference>
<feature type="binding site" evidence="14">
    <location>
        <begin position="280"/>
        <end position="283"/>
    </location>
    <ligand>
        <name>ATP</name>
        <dbReference type="ChEBI" id="CHEBI:30616"/>
    </ligand>
</feature>
<dbReference type="FunCoup" id="A0A540VM03">
    <property type="interactions" value="491"/>
</dbReference>
<dbReference type="PANTHER" id="PTHR43697">
    <property type="entry name" value="SERYL-TRNA SYNTHETASE"/>
    <property type="match status" value="1"/>
</dbReference>
<dbReference type="Gene3D" id="3.30.930.10">
    <property type="entry name" value="Bira Bifunctional Protein, Domain 2"/>
    <property type="match status" value="1"/>
</dbReference>
<evidence type="ECO:0000256" key="7">
    <source>
        <dbReference type="ARBA" id="ARBA00022840"/>
    </source>
</evidence>
<comment type="subunit">
    <text evidence="12">Homodimer. The tRNA molecule binds across the dimer.</text>
</comment>
<evidence type="ECO:0000256" key="11">
    <source>
        <dbReference type="ARBA" id="ARBA00048823"/>
    </source>
</evidence>
<dbReference type="PRINTS" id="PR00981">
    <property type="entry name" value="TRNASYNTHSER"/>
</dbReference>
<sequence length="426" mass="48832">MLDIRWMRENREALAEAMRKLNATDAPWEEALALDERRRELLTQVEALRAERNAGSKEVGRLFREKKIEEANALKERMAQIGAEIERLDAELRQVEADFEQAMLRIPNPPEPDVPVAPDESGNVVVKEHGTKPTFDFTPLPHWELGERLDILDIERGVKLAGSRFYVLKGAGAQLQRALINWFLDVHVNEHGYQEVYPPFMVREYCMVGTGNLPKFGDVLYRDAEEDYWLIPTAEVPVTNLHRDEILEPGQLPLYYVAHTPCFRREKVSAGKDVRGIKRVHQFEKVEMVKFVEPATGREELESLTRNAETLLERLGLPYRRVLIATGDLSFVACIKYDLEVWSAGCQEWLEVSSCSWFRDFQARRANIRYRPAEGARPEFVHTLNGSGLALPRVIIAILENYQQPDGTVIVPEVLRPYMGGRERIG</sequence>
<dbReference type="UniPathway" id="UPA00906">
    <property type="reaction ID" value="UER00895"/>
</dbReference>
<dbReference type="InterPro" id="IPR015866">
    <property type="entry name" value="Ser-tRNA-synth_1_N"/>
</dbReference>
<dbReference type="GO" id="GO:0006434">
    <property type="term" value="P:seryl-tRNA aminoacylation"/>
    <property type="evidence" value="ECO:0007669"/>
    <property type="project" value="UniProtKB-UniRule"/>
</dbReference>
<feature type="binding site" evidence="12 13">
    <location>
        <position position="287"/>
    </location>
    <ligand>
        <name>L-serine</name>
        <dbReference type="ChEBI" id="CHEBI:33384"/>
    </ligand>
</feature>
<dbReference type="GO" id="GO:0004828">
    <property type="term" value="F:serine-tRNA ligase activity"/>
    <property type="evidence" value="ECO:0007669"/>
    <property type="project" value="UniProtKB-UniRule"/>
</dbReference>